<dbReference type="SMART" id="SM00086">
    <property type="entry name" value="PAC"/>
    <property type="match status" value="4"/>
</dbReference>
<keyword evidence="7 14" id="KW-0812">Transmembrane</keyword>
<evidence type="ECO:0000256" key="3">
    <source>
        <dbReference type="ARBA" id="ARBA00012438"/>
    </source>
</evidence>
<evidence type="ECO:0000256" key="7">
    <source>
        <dbReference type="ARBA" id="ARBA00022692"/>
    </source>
</evidence>
<dbReference type="InterPro" id="IPR000700">
    <property type="entry name" value="PAS-assoc_C"/>
</dbReference>
<comment type="caution">
    <text evidence="18">The sequence shown here is derived from an EMBL/GenBank/DDBJ whole genome shotgun (WGS) entry which is preliminary data.</text>
</comment>
<keyword evidence="4" id="KW-1003">Cell membrane</keyword>
<dbReference type="EMBL" id="QFFZ01000003">
    <property type="protein sequence ID" value="TEB13205.1"/>
    <property type="molecule type" value="Genomic_DNA"/>
</dbReference>
<dbReference type="PANTHER" id="PTHR43304">
    <property type="entry name" value="PHYTOCHROME-LIKE PROTEIN CPH1"/>
    <property type="match status" value="1"/>
</dbReference>
<dbReference type="InterPro" id="IPR035965">
    <property type="entry name" value="PAS-like_dom_sf"/>
</dbReference>
<feature type="transmembrane region" description="Helical" evidence="14">
    <location>
        <begin position="290"/>
        <end position="314"/>
    </location>
</feature>
<dbReference type="CDD" id="cd00130">
    <property type="entry name" value="PAS"/>
    <property type="match status" value="4"/>
</dbReference>
<dbReference type="Pfam" id="PF08447">
    <property type="entry name" value="PAS_3"/>
    <property type="match status" value="1"/>
</dbReference>
<dbReference type="Pfam" id="PF00512">
    <property type="entry name" value="HisKA"/>
    <property type="match status" value="1"/>
</dbReference>
<feature type="domain" description="PAC" evidence="17">
    <location>
        <begin position="651"/>
        <end position="703"/>
    </location>
</feature>
<keyword evidence="19" id="KW-1185">Reference proteome</keyword>
<evidence type="ECO:0000256" key="1">
    <source>
        <dbReference type="ARBA" id="ARBA00000085"/>
    </source>
</evidence>
<feature type="transmembrane region" description="Helical" evidence="14">
    <location>
        <begin position="12"/>
        <end position="31"/>
    </location>
</feature>
<feature type="domain" description="PAC" evidence="17">
    <location>
        <begin position="397"/>
        <end position="452"/>
    </location>
</feature>
<evidence type="ECO:0000259" key="16">
    <source>
        <dbReference type="PROSITE" id="PS50112"/>
    </source>
</evidence>
<organism evidence="18 19">
    <name type="scientific">Pelotomaculum propionicicum</name>
    <dbReference type="NCBI Taxonomy" id="258475"/>
    <lineage>
        <taxon>Bacteria</taxon>
        <taxon>Bacillati</taxon>
        <taxon>Bacillota</taxon>
        <taxon>Clostridia</taxon>
        <taxon>Eubacteriales</taxon>
        <taxon>Desulfotomaculaceae</taxon>
        <taxon>Pelotomaculum</taxon>
    </lineage>
</organism>
<protein>
    <recommendedName>
        <fullName evidence="3">histidine kinase</fullName>
        <ecNumber evidence="3">2.7.13.3</ecNumber>
    </recommendedName>
</protein>
<keyword evidence="13" id="KW-0175">Coiled coil</keyword>
<evidence type="ECO:0000256" key="10">
    <source>
        <dbReference type="ARBA" id="ARBA00022840"/>
    </source>
</evidence>
<dbReference type="InterPro" id="IPR000014">
    <property type="entry name" value="PAS"/>
</dbReference>
<dbReference type="GO" id="GO:0005886">
    <property type="term" value="C:plasma membrane"/>
    <property type="evidence" value="ECO:0007669"/>
    <property type="project" value="UniProtKB-SubCell"/>
</dbReference>
<dbReference type="RefSeq" id="WP_153189178.1">
    <property type="nucleotide sequence ID" value="NZ_QFFZ01000003.1"/>
</dbReference>
<dbReference type="SUPFAM" id="SSF55874">
    <property type="entry name" value="ATPase domain of HSP90 chaperone/DNA topoisomerase II/histidine kinase"/>
    <property type="match status" value="1"/>
</dbReference>
<keyword evidence="14" id="KW-0472">Membrane</keyword>
<dbReference type="InterPro" id="IPR013655">
    <property type="entry name" value="PAS_fold_3"/>
</dbReference>
<feature type="domain" description="PAS" evidence="16">
    <location>
        <begin position="578"/>
        <end position="648"/>
    </location>
</feature>
<dbReference type="OrthoDB" id="505470at2"/>
<sequence length="1049" mass="118704">MNPLEQHTIRSRYAFLAGMTLIIVLCLGWYISRCLANITREKLQNESSSQAGALSGHLLDKLEETDHAVMVLAWTPLVAPALETGHTADIERANLILDRYRDALDATVCYLMDVRGITIASSNRHSPDSYVGKNYSFRPYFTQPLTGQPGRYFALGVTSGERGYYASYPVRDSHQNIIGVAVIKRKIESVESSFRQYTYCFCIDPNGIVFFSSKPDLLFTSLWPLDEAARQALTDSRQFGDGPFNSLGLPETADGAEIALEGQNFYVTRKFINPEGWSVVLLTPDYEVNAAWLLGICITLSLSILTILIFLGLYRFAEYTARISTSEENYRAIFNGVNEAIFLQELFSGKIIDVNQKTCEMYGYTREEILTAQMDLIVPGIPPYTTEEVNWFINVASAGEPQIFEWLAKDNTDRLFPIEVNLKRAVIGGKENLLGVVRDITERKQAEEALKESEDKYRTIFETTGAGTFIVEEDTTISLANKEFESLSGYAKKELEGKKSWTEFAASDDLEMMKEYHRMRRIDPDSPPRNYEFRFIDRHGDVKDVFLAVSIIPGTKKSVASLIDITEHKKTEQAFRESESRLNRITDNMLDIISQTDIEGVYQYVSPSHKDVLGYELIYLLGKSAFEFVHPDDLETVLNATKRCRETKMPGKLEYRYRHANGHYLWLETVGNLLFDNNGQITGVIFCGRDITERKKTEEALRLSEERFFKIFNASPSIISITTFKEGLFINVNESFLQVLGYNREEVIGRTVSDINIWVSPERSEIIKMFQESKTVKNLECVFCKKSGELITCLYSAEVVYFRGEQHILSTVNDITERKRLEEEMARLERLNLIGEMAAGIGHEIRNPMTTVRGFLQLLGSKKECSQFKEYYNLMIEELDRANSIITEFLSLAKNRTLSKKTLNLSHIVETMLPLIQSDATRADKYVKAALEVTPDLLLDEKEIRQLILNLVRNGLEAMSPGGYITIRTFMDGQNVVLSVEDQGKGIEPEVLEKIGTPFFTTKDSGTGLGLAVCYSIAARHQAAIEVETGPGGTSFYIRFKPQKKTAVA</sequence>
<dbReference type="GO" id="GO:0000155">
    <property type="term" value="F:phosphorelay sensor kinase activity"/>
    <property type="evidence" value="ECO:0007669"/>
    <property type="project" value="InterPro"/>
</dbReference>
<evidence type="ECO:0000256" key="5">
    <source>
        <dbReference type="ARBA" id="ARBA00022553"/>
    </source>
</evidence>
<keyword evidence="9 18" id="KW-0418">Kinase</keyword>
<dbReference type="SMART" id="SM00387">
    <property type="entry name" value="HATPase_c"/>
    <property type="match status" value="1"/>
</dbReference>
<proteinExistence type="predicted"/>
<reference evidence="18 19" key="1">
    <citation type="journal article" date="2018" name="Environ. Microbiol.">
        <title>Novel energy conservation strategies and behaviour of Pelotomaculum schinkii driving syntrophic propionate catabolism.</title>
        <authorList>
            <person name="Hidalgo-Ahumada C.A.P."/>
            <person name="Nobu M.K."/>
            <person name="Narihiro T."/>
            <person name="Tamaki H."/>
            <person name="Liu W.T."/>
            <person name="Kamagata Y."/>
            <person name="Stams A.J.M."/>
            <person name="Imachi H."/>
            <person name="Sousa D.Z."/>
        </authorList>
    </citation>
    <scope>NUCLEOTIDE SEQUENCE [LARGE SCALE GENOMIC DNA]</scope>
    <source>
        <strain evidence="18 19">MGP</strain>
    </source>
</reference>
<dbReference type="EC" id="2.7.13.3" evidence="3"/>
<dbReference type="AlphaFoldDB" id="A0A4Y7RW44"/>
<evidence type="ECO:0000256" key="13">
    <source>
        <dbReference type="SAM" id="Coils"/>
    </source>
</evidence>
<dbReference type="InterPro" id="IPR036097">
    <property type="entry name" value="HisK_dim/P_sf"/>
</dbReference>
<dbReference type="Gene3D" id="3.30.450.20">
    <property type="entry name" value="PAS domain"/>
    <property type="match status" value="6"/>
</dbReference>
<dbReference type="SMART" id="SM00091">
    <property type="entry name" value="PAS"/>
    <property type="match status" value="4"/>
</dbReference>
<dbReference type="InterPro" id="IPR052162">
    <property type="entry name" value="Sensor_kinase/Photoreceptor"/>
</dbReference>
<feature type="coiled-coil region" evidence="13">
    <location>
        <begin position="436"/>
        <end position="463"/>
    </location>
</feature>
<feature type="domain" description="PAC" evidence="17">
    <location>
        <begin position="777"/>
        <end position="827"/>
    </location>
</feature>
<comment type="subcellular location">
    <subcellularLocation>
        <location evidence="2">Cell membrane</location>
        <topology evidence="2">Multi-pass membrane protein</topology>
    </subcellularLocation>
</comment>
<evidence type="ECO:0000313" key="19">
    <source>
        <dbReference type="Proteomes" id="UP000297597"/>
    </source>
</evidence>
<dbReference type="InterPro" id="IPR003594">
    <property type="entry name" value="HATPase_dom"/>
</dbReference>
<keyword evidence="10" id="KW-0067">ATP-binding</keyword>
<dbReference type="Pfam" id="PF00989">
    <property type="entry name" value="PAS"/>
    <property type="match status" value="1"/>
</dbReference>
<gene>
    <name evidence="18" type="primary">kinE_1</name>
    <name evidence="18" type="ORF">Pmgp_00501</name>
</gene>
<dbReference type="GO" id="GO:0006355">
    <property type="term" value="P:regulation of DNA-templated transcription"/>
    <property type="evidence" value="ECO:0007669"/>
    <property type="project" value="InterPro"/>
</dbReference>
<evidence type="ECO:0000256" key="4">
    <source>
        <dbReference type="ARBA" id="ARBA00022475"/>
    </source>
</evidence>
<dbReference type="NCBIfam" id="TIGR00229">
    <property type="entry name" value="sensory_box"/>
    <property type="match status" value="4"/>
</dbReference>
<feature type="domain" description="PAS" evidence="16">
    <location>
        <begin position="326"/>
        <end position="379"/>
    </location>
</feature>
<dbReference type="InterPro" id="IPR013767">
    <property type="entry name" value="PAS_fold"/>
</dbReference>
<dbReference type="SUPFAM" id="SSF103190">
    <property type="entry name" value="Sensory domain-like"/>
    <property type="match status" value="1"/>
</dbReference>
<evidence type="ECO:0000256" key="11">
    <source>
        <dbReference type="ARBA" id="ARBA00022989"/>
    </source>
</evidence>
<evidence type="ECO:0000256" key="2">
    <source>
        <dbReference type="ARBA" id="ARBA00004651"/>
    </source>
</evidence>
<keyword evidence="6 18" id="KW-0808">Transferase</keyword>
<dbReference type="Pfam" id="PF02518">
    <property type="entry name" value="HATPase_c"/>
    <property type="match status" value="1"/>
</dbReference>
<feature type="domain" description="PAS" evidence="16">
    <location>
        <begin position="704"/>
        <end position="768"/>
    </location>
</feature>
<keyword evidence="11 14" id="KW-1133">Transmembrane helix</keyword>
<dbReference type="InterPro" id="IPR005467">
    <property type="entry name" value="His_kinase_dom"/>
</dbReference>
<evidence type="ECO:0000256" key="12">
    <source>
        <dbReference type="ARBA" id="ARBA00023012"/>
    </source>
</evidence>
<dbReference type="SUPFAM" id="SSF55785">
    <property type="entry name" value="PYP-like sensor domain (PAS domain)"/>
    <property type="match status" value="4"/>
</dbReference>
<dbReference type="SMART" id="SM00388">
    <property type="entry name" value="HisKA"/>
    <property type="match status" value="1"/>
</dbReference>
<dbReference type="SUPFAM" id="SSF47384">
    <property type="entry name" value="Homodimeric domain of signal transducing histidine kinase"/>
    <property type="match status" value="1"/>
</dbReference>
<evidence type="ECO:0000313" key="18">
    <source>
        <dbReference type="EMBL" id="TEB13205.1"/>
    </source>
</evidence>
<dbReference type="InterPro" id="IPR003661">
    <property type="entry name" value="HisK_dim/P_dom"/>
</dbReference>
<evidence type="ECO:0000256" key="9">
    <source>
        <dbReference type="ARBA" id="ARBA00022777"/>
    </source>
</evidence>
<dbReference type="PRINTS" id="PR00344">
    <property type="entry name" value="BCTRLSENSOR"/>
</dbReference>
<keyword evidence="12" id="KW-0902">Two-component regulatory system</keyword>
<dbReference type="CDD" id="cd12914">
    <property type="entry name" value="PDC1_DGC_like"/>
    <property type="match status" value="1"/>
</dbReference>
<accession>A0A4Y7RW44</accession>
<dbReference type="CDD" id="cd00082">
    <property type="entry name" value="HisKA"/>
    <property type="match status" value="1"/>
</dbReference>
<dbReference type="InterPro" id="IPR004358">
    <property type="entry name" value="Sig_transdc_His_kin-like_C"/>
</dbReference>
<evidence type="ECO:0000259" key="17">
    <source>
        <dbReference type="PROSITE" id="PS50113"/>
    </source>
</evidence>
<keyword evidence="5" id="KW-0597">Phosphoprotein</keyword>
<dbReference type="PROSITE" id="PS50109">
    <property type="entry name" value="HIS_KIN"/>
    <property type="match status" value="1"/>
</dbReference>
<dbReference type="InterPro" id="IPR001610">
    <property type="entry name" value="PAC"/>
</dbReference>
<dbReference type="Gene3D" id="3.30.565.10">
    <property type="entry name" value="Histidine kinase-like ATPase, C-terminal domain"/>
    <property type="match status" value="1"/>
</dbReference>
<evidence type="ECO:0000256" key="6">
    <source>
        <dbReference type="ARBA" id="ARBA00022679"/>
    </source>
</evidence>
<dbReference type="PROSITE" id="PS50113">
    <property type="entry name" value="PAC"/>
    <property type="match status" value="3"/>
</dbReference>
<dbReference type="Pfam" id="PF13426">
    <property type="entry name" value="PAS_9"/>
    <property type="match status" value="2"/>
</dbReference>
<dbReference type="InterPro" id="IPR029151">
    <property type="entry name" value="Sensor-like_sf"/>
</dbReference>
<dbReference type="Proteomes" id="UP000297597">
    <property type="component" value="Unassembled WGS sequence"/>
</dbReference>
<dbReference type="GO" id="GO:0005524">
    <property type="term" value="F:ATP binding"/>
    <property type="evidence" value="ECO:0007669"/>
    <property type="project" value="UniProtKB-KW"/>
</dbReference>
<comment type="catalytic activity">
    <reaction evidence="1">
        <text>ATP + protein L-histidine = ADP + protein N-phospho-L-histidine.</text>
        <dbReference type="EC" id="2.7.13.3"/>
    </reaction>
</comment>
<evidence type="ECO:0000256" key="8">
    <source>
        <dbReference type="ARBA" id="ARBA00022741"/>
    </source>
</evidence>
<dbReference type="PROSITE" id="PS50112">
    <property type="entry name" value="PAS"/>
    <property type="match status" value="4"/>
</dbReference>
<evidence type="ECO:0000256" key="14">
    <source>
        <dbReference type="SAM" id="Phobius"/>
    </source>
</evidence>
<dbReference type="PANTHER" id="PTHR43304:SF1">
    <property type="entry name" value="PAC DOMAIN-CONTAINING PROTEIN"/>
    <property type="match status" value="1"/>
</dbReference>
<name>A0A4Y7RW44_9FIRM</name>
<dbReference type="InterPro" id="IPR036890">
    <property type="entry name" value="HATPase_C_sf"/>
</dbReference>
<feature type="domain" description="PAS" evidence="16">
    <location>
        <begin position="453"/>
        <end position="526"/>
    </location>
</feature>
<dbReference type="Gene3D" id="1.10.287.130">
    <property type="match status" value="1"/>
</dbReference>
<feature type="domain" description="Histidine kinase" evidence="15">
    <location>
        <begin position="840"/>
        <end position="1044"/>
    </location>
</feature>
<keyword evidence="8" id="KW-0547">Nucleotide-binding</keyword>
<evidence type="ECO:0000259" key="15">
    <source>
        <dbReference type="PROSITE" id="PS50109"/>
    </source>
</evidence>